<name>A0A316A8E7_9ACTN</name>
<proteinExistence type="predicted"/>
<evidence type="ECO:0000313" key="2">
    <source>
        <dbReference type="EMBL" id="PWJ53250.1"/>
    </source>
</evidence>
<reference evidence="2 3" key="1">
    <citation type="submission" date="2018-03" db="EMBL/GenBank/DDBJ databases">
        <title>Genomic Encyclopedia of Archaeal and Bacterial Type Strains, Phase II (KMG-II): from individual species to whole genera.</title>
        <authorList>
            <person name="Goeker M."/>
        </authorList>
    </citation>
    <scope>NUCLEOTIDE SEQUENCE [LARGE SCALE GENOMIC DNA]</scope>
    <source>
        <strain evidence="2 3">DSM 44889</strain>
    </source>
</reference>
<dbReference type="SUPFAM" id="SSF54001">
    <property type="entry name" value="Cysteine proteinases"/>
    <property type="match status" value="1"/>
</dbReference>
<dbReference type="Gene3D" id="3.10.620.30">
    <property type="match status" value="1"/>
</dbReference>
<dbReference type="GO" id="GO:0008233">
    <property type="term" value="F:peptidase activity"/>
    <property type="evidence" value="ECO:0007669"/>
    <property type="project" value="UniProtKB-KW"/>
</dbReference>
<comment type="caution">
    <text evidence="2">The sequence shown here is derived from an EMBL/GenBank/DDBJ whole genome shotgun (WGS) entry which is preliminary data.</text>
</comment>
<dbReference type="AlphaFoldDB" id="A0A316A8E7"/>
<dbReference type="EMBL" id="QGDQ01000013">
    <property type="protein sequence ID" value="PWJ53250.1"/>
    <property type="molecule type" value="Genomic_DNA"/>
</dbReference>
<dbReference type="GO" id="GO:0006508">
    <property type="term" value="P:proteolysis"/>
    <property type="evidence" value="ECO:0007669"/>
    <property type="project" value="UniProtKB-KW"/>
</dbReference>
<dbReference type="Pfam" id="PF08379">
    <property type="entry name" value="Bact_transglu_N"/>
    <property type="match status" value="1"/>
</dbReference>
<dbReference type="SMART" id="SM00460">
    <property type="entry name" value="TGc"/>
    <property type="match status" value="1"/>
</dbReference>
<dbReference type="PANTHER" id="PTHR33490">
    <property type="entry name" value="BLR5614 PROTEIN-RELATED"/>
    <property type="match status" value="1"/>
</dbReference>
<accession>A0A316A8E7</accession>
<organism evidence="2 3">
    <name type="scientific">Quadrisphaera granulorum</name>
    <dbReference type="NCBI Taxonomy" id="317664"/>
    <lineage>
        <taxon>Bacteria</taxon>
        <taxon>Bacillati</taxon>
        <taxon>Actinomycetota</taxon>
        <taxon>Actinomycetes</taxon>
        <taxon>Kineosporiales</taxon>
        <taxon>Kineosporiaceae</taxon>
        <taxon>Quadrisphaera</taxon>
    </lineage>
</organism>
<dbReference type="InterPro" id="IPR013589">
    <property type="entry name" value="Bac_transglu_N"/>
</dbReference>
<gene>
    <name evidence="2" type="ORF">BXY45_1138</name>
</gene>
<evidence type="ECO:0000313" key="3">
    <source>
        <dbReference type="Proteomes" id="UP000245469"/>
    </source>
</evidence>
<keyword evidence="3" id="KW-1185">Reference proteome</keyword>
<sequence length="305" mass="32336">MMLDALSAPLLTAQTAELDAASRVTYRLAQTFRYTYDAPVADLRQRLVVLPPVLHGDVHRRVASLSVSGLEDGAARRTDRRDAFGNIVTRVRADAVAEHVEFALTAVLERVVPAAPHEAHAVVSKAALRDPRLLAPTSLTAPDAAIIELAESLRRPENPVETAERVCSAVHARFRYEFGTTTTRTTAAQALAGGVGVCQDYAHVMISVMRHLGIPTRYVSGHLIGQGGTHAWVDVVVPGLVEGQPGAVAVAFDPCNDKRAGAGHLTIAVGRDYADVAPTSGSYTGEGVRGVLTSTRDLGVVSIQA</sequence>
<evidence type="ECO:0000259" key="1">
    <source>
        <dbReference type="SMART" id="SM00460"/>
    </source>
</evidence>
<keyword evidence="2" id="KW-0645">Protease</keyword>
<dbReference type="InterPro" id="IPR038765">
    <property type="entry name" value="Papain-like_cys_pep_sf"/>
</dbReference>
<dbReference type="InterPro" id="IPR002931">
    <property type="entry name" value="Transglutaminase-like"/>
</dbReference>
<dbReference type="Proteomes" id="UP000245469">
    <property type="component" value="Unassembled WGS sequence"/>
</dbReference>
<protein>
    <submittedName>
        <fullName evidence="2">Transglutaminase-like putative cysteine protease</fullName>
    </submittedName>
</protein>
<keyword evidence="2" id="KW-0378">Hydrolase</keyword>
<dbReference type="Pfam" id="PF01841">
    <property type="entry name" value="Transglut_core"/>
    <property type="match status" value="1"/>
</dbReference>
<dbReference type="PANTHER" id="PTHR33490:SF1">
    <property type="entry name" value="SLL1233 PROTEIN"/>
    <property type="match status" value="1"/>
</dbReference>
<feature type="domain" description="Transglutaminase-like" evidence="1">
    <location>
        <begin position="190"/>
        <end position="256"/>
    </location>
</feature>